<gene>
    <name evidence="7" type="primary">aroA</name>
    <name evidence="9" type="ORF">RUMHYD_02118</name>
</gene>
<evidence type="ECO:0000256" key="3">
    <source>
        <dbReference type="ARBA" id="ARBA00022605"/>
    </source>
</evidence>
<evidence type="ECO:0000256" key="1">
    <source>
        <dbReference type="ARBA" id="ARBA00004811"/>
    </source>
</evidence>
<feature type="active site" description="Proton acceptor" evidence="7">
    <location>
        <position position="306"/>
    </location>
</feature>
<name>C0CMN3_BLAHS</name>
<dbReference type="PATRIC" id="fig|476272.21.peg.1548"/>
<dbReference type="PANTHER" id="PTHR21090:SF5">
    <property type="entry name" value="PENTAFUNCTIONAL AROM POLYPEPTIDE"/>
    <property type="match status" value="1"/>
</dbReference>
<feature type="binding site" evidence="7">
    <location>
        <position position="164"/>
    </location>
    <ligand>
        <name>3-phosphoshikimate</name>
        <dbReference type="ChEBI" id="CHEBI:145989"/>
    </ligand>
</feature>
<evidence type="ECO:0000256" key="2">
    <source>
        <dbReference type="ARBA" id="ARBA00009948"/>
    </source>
</evidence>
<dbReference type="PANTHER" id="PTHR21090">
    <property type="entry name" value="AROM/DEHYDROQUINATE SYNTHASE"/>
    <property type="match status" value="1"/>
</dbReference>
<dbReference type="NCBIfam" id="TIGR01356">
    <property type="entry name" value="aroA"/>
    <property type="match status" value="1"/>
</dbReference>
<dbReference type="HOGENOM" id="CLU_024321_0_0_9"/>
<dbReference type="GO" id="GO:0008652">
    <property type="term" value="P:amino acid biosynthetic process"/>
    <property type="evidence" value="ECO:0007669"/>
    <property type="project" value="UniProtKB-KW"/>
</dbReference>
<dbReference type="InterPro" id="IPR023193">
    <property type="entry name" value="EPSP_synthase_CS"/>
</dbReference>
<feature type="binding site" evidence="7">
    <location>
        <position position="165"/>
    </location>
    <ligand>
        <name>3-phosphoshikimate</name>
        <dbReference type="ChEBI" id="CHEBI:145989"/>
    </ligand>
</feature>
<dbReference type="EC" id="2.5.1.19" evidence="7"/>
<dbReference type="Gene3D" id="3.65.10.10">
    <property type="entry name" value="Enolpyruvate transferase domain"/>
    <property type="match status" value="2"/>
</dbReference>
<comment type="pathway">
    <text evidence="1 7">Metabolic intermediate biosynthesis; chorismate biosynthesis; chorismate from D-erythrose 4-phosphate and phosphoenolpyruvate: step 6/7.</text>
</comment>
<evidence type="ECO:0000256" key="5">
    <source>
        <dbReference type="ARBA" id="ARBA00023141"/>
    </source>
</evidence>
<dbReference type="RefSeq" id="WP_005949201.1">
    <property type="nucleotide sequence ID" value="NZ_CP136423.1"/>
</dbReference>
<feature type="binding site" evidence="7">
    <location>
        <position position="333"/>
    </location>
    <ligand>
        <name>3-phosphoshikimate</name>
        <dbReference type="ChEBI" id="CHEBI:145989"/>
    </ligand>
</feature>
<feature type="binding site" evidence="7">
    <location>
        <position position="25"/>
    </location>
    <ligand>
        <name>3-phosphoshikimate</name>
        <dbReference type="ChEBI" id="CHEBI:145989"/>
    </ligand>
</feature>
<comment type="subcellular location">
    <subcellularLocation>
        <location evidence="7">Cytoplasm</location>
    </subcellularLocation>
</comment>
<dbReference type="GO" id="GO:0009423">
    <property type="term" value="P:chorismate biosynthetic process"/>
    <property type="evidence" value="ECO:0007669"/>
    <property type="project" value="UniProtKB-UniRule"/>
</dbReference>
<keyword evidence="3 7" id="KW-0028">Amino-acid biosynthesis</keyword>
<dbReference type="SUPFAM" id="SSF55205">
    <property type="entry name" value="EPT/RTPC-like"/>
    <property type="match status" value="1"/>
</dbReference>
<feature type="binding site" evidence="7">
    <location>
        <position position="379"/>
    </location>
    <ligand>
        <name>phosphoenolpyruvate</name>
        <dbReference type="ChEBI" id="CHEBI:58702"/>
    </ligand>
</feature>
<feature type="binding site" evidence="7">
    <location>
        <position position="20"/>
    </location>
    <ligand>
        <name>phosphoenolpyruvate</name>
        <dbReference type="ChEBI" id="CHEBI:58702"/>
    </ligand>
</feature>
<dbReference type="InterPro" id="IPR013792">
    <property type="entry name" value="RNA3'P_cycl/enolpyr_Trfase_a/b"/>
</dbReference>
<dbReference type="UniPathway" id="UPA00053">
    <property type="reaction ID" value="UER00089"/>
</dbReference>
<comment type="catalytic activity">
    <reaction evidence="6">
        <text>3-phosphoshikimate + phosphoenolpyruvate = 5-O-(1-carboxyvinyl)-3-phosphoshikimate + phosphate</text>
        <dbReference type="Rhea" id="RHEA:21256"/>
        <dbReference type="ChEBI" id="CHEBI:43474"/>
        <dbReference type="ChEBI" id="CHEBI:57701"/>
        <dbReference type="ChEBI" id="CHEBI:58702"/>
        <dbReference type="ChEBI" id="CHEBI:145989"/>
        <dbReference type="EC" id="2.5.1.19"/>
    </reaction>
    <physiologicalReaction direction="left-to-right" evidence="6">
        <dbReference type="Rhea" id="RHEA:21257"/>
    </physiologicalReaction>
</comment>
<dbReference type="GO" id="GO:0009073">
    <property type="term" value="P:aromatic amino acid family biosynthetic process"/>
    <property type="evidence" value="ECO:0007669"/>
    <property type="project" value="UniProtKB-KW"/>
</dbReference>
<dbReference type="InterPro" id="IPR036968">
    <property type="entry name" value="Enolpyruvate_Tfrase_sf"/>
</dbReference>
<feature type="binding site" evidence="7">
    <location>
        <position position="306"/>
    </location>
    <ligand>
        <name>3-phosphoshikimate</name>
        <dbReference type="ChEBI" id="CHEBI:145989"/>
    </ligand>
</feature>
<dbReference type="AlphaFoldDB" id="C0CMN3"/>
<evidence type="ECO:0000256" key="4">
    <source>
        <dbReference type="ARBA" id="ARBA00022679"/>
    </source>
</evidence>
<dbReference type="GO" id="GO:0003866">
    <property type="term" value="F:3-phosphoshikimate 1-carboxyvinyltransferase activity"/>
    <property type="evidence" value="ECO:0007669"/>
    <property type="project" value="UniProtKB-UniRule"/>
</dbReference>
<dbReference type="HAMAP" id="MF_00210">
    <property type="entry name" value="EPSP_synth"/>
    <property type="match status" value="1"/>
</dbReference>
<feature type="binding site" evidence="7">
    <location>
        <position position="192"/>
    </location>
    <ligand>
        <name>3-phosphoshikimate</name>
        <dbReference type="ChEBI" id="CHEBI:145989"/>
    </ligand>
</feature>
<comment type="function">
    <text evidence="7">Catalyzes the transfer of the enolpyruvyl moiety of phosphoenolpyruvate (PEP) to the 5-hydroxyl of shikimate-3-phosphate (S3P) to produce enolpyruvyl shikimate-3-phosphate and inorganic phosphate.</text>
</comment>
<dbReference type="CDD" id="cd01556">
    <property type="entry name" value="EPSP_synthase"/>
    <property type="match status" value="1"/>
</dbReference>
<sequence length="426" mass="46285">MRVLIENRLLGGSVRAIPSKSMAHRHFIAAALAEAPSRVVCPGMSEDIKATMDCLEAMGVMFNRKKSEYEVMSETKKWSAGADEALKLPCKESGSTLRFLLPVVAALGIKVEFHEEGRLPQRPLSPLYEELQKHGCRLSPQGVTPLRCQGKLEAGIYEIPGNISSQFITGLLFALPLLKGDSEIRLTSALESARYVDMTLQVLKQYGVVVSCTEEGFQIPGGQSYLAQQSVQIEGDWSNAAFWLTAAAMGKKITVTCLDENSTQGDKKILDILKRMGAKVEQRDWEATVTPERLDGTDIDAGDIPDLVPILAAAAAVSRGKTRIYNAGRLRLKESDRLKSVSQVLNGLGGQVRELEDGLEITGRERLAGGRVDAAGDHRIAMMAAVAAMVCENPVEICGAQAVNKSYPGFFEDYQSLGGKVVMEQI</sequence>
<comment type="subunit">
    <text evidence="7">Monomer.</text>
</comment>
<feature type="binding site" evidence="7">
    <location>
        <position position="405"/>
    </location>
    <ligand>
        <name>phosphoenolpyruvate</name>
        <dbReference type="ChEBI" id="CHEBI:58702"/>
    </ligand>
</feature>
<dbReference type="GeneID" id="86820914"/>
<keyword evidence="5 7" id="KW-0057">Aromatic amino acid biosynthesis</keyword>
<dbReference type="EMBL" id="ACBZ01000111">
    <property type="protein sequence ID" value="EEG48998.1"/>
    <property type="molecule type" value="Genomic_DNA"/>
</dbReference>
<feature type="binding site" evidence="7">
    <location>
        <position position="21"/>
    </location>
    <ligand>
        <name>3-phosphoshikimate</name>
        <dbReference type="ChEBI" id="CHEBI:145989"/>
    </ligand>
</feature>
<dbReference type="GO" id="GO:0005737">
    <property type="term" value="C:cytoplasm"/>
    <property type="evidence" value="ECO:0007669"/>
    <property type="project" value="UniProtKB-SubCell"/>
</dbReference>
<comment type="caution">
    <text evidence="7">Lacks conserved residue(s) required for the propagation of feature annotation.</text>
</comment>
<feature type="binding site" evidence="7">
    <location>
        <position position="122"/>
    </location>
    <ligand>
        <name>phosphoenolpyruvate</name>
        <dbReference type="ChEBI" id="CHEBI:58702"/>
    </ligand>
</feature>
<organism evidence="9 10">
    <name type="scientific">Blautia hydrogenotrophica (strain DSM 10507 / JCM 14656 / S5a33)</name>
    <name type="common">Ruminococcus hydrogenotrophicus</name>
    <dbReference type="NCBI Taxonomy" id="476272"/>
    <lineage>
        <taxon>Bacteria</taxon>
        <taxon>Bacillati</taxon>
        <taxon>Bacillota</taxon>
        <taxon>Clostridia</taxon>
        <taxon>Lachnospirales</taxon>
        <taxon>Lachnospiraceae</taxon>
        <taxon>Blautia</taxon>
    </lineage>
</organism>
<feature type="binding site" evidence="7">
    <location>
        <position position="20"/>
    </location>
    <ligand>
        <name>3-phosphoshikimate</name>
        <dbReference type="ChEBI" id="CHEBI:145989"/>
    </ligand>
</feature>
<evidence type="ECO:0000256" key="7">
    <source>
        <dbReference type="HAMAP-Rule" id="MF_00210"/>
    </source>
</evidence>
<keyword evidence="7" id="KW-0963">Cytoplasm</keyword>
<feature type="binding site" evidence="7">
    <location>
        <position position="337"/>
    </location>
    <ligand>
        <name>phosphoenolpyruvate</name>
        <dbReference type="ChEBI" id="CHEBI:58702"/>
    </ligand>
</feature>
<evidence type="ECO:0000256" key="6">
    <source>
        <dbReference type="ARBA" id="ARBA00044633"/>
    </source>
</evidence>
<keyword evidence="10" id="KW-1185">Reference proteome</keyword>
<dbReference type="eggNOG" id="COG0128">
    <property type="taxonomic scope" value="Bacteria"/>
</dbReference>
<dbReference type="InterPro" id="IPR006264">
    <property type="entry name" value="EPSP_synthase"/>
</dbReference>
<keyword evidence="4 7" id="KW-0808">Transferase</keyword>
<evidence type="ECO:0000259" key="8">
    <source>
        <dbReference type="Pfam" id="PF00275"/>
    </source>
</evidence>
<reference evidence="9 10" key="1">
    <citation type="submission" date="2009-01" db="EMBL/GenBank/DDBJ databases">
        <authorList>
            <person name="Fulton L."/>
            <person name="Clifton S."/>
            <person name="Fulton B."/>
            <person name="Xu J."/>
            <person name="Minx P."/>
            <person name="Pepin K.H."/>
            <person name="Johnson M."/>
            <person name="Bhonagiri V."/>
            <person name="Nash W.E."/>
            <person name="Mardis E.R."/>
            <person name="Wilson R.K."/>
        </authorList>
    </citation>
    <scope>NUCLEOTIDE SEQUENCE [LARGE SCALE GENOMIC DNA]</scope>
    <source>
        <strain evidence="10">DSM 10507 / JCM 14656 / S5a33</strain>
    </source>
</reference>
<comment type="similarity">
    <text evidence="2 7">Belongs to the EPSP synthase family.</text>
</comment>
<feature type="binding site" evidence="7">
    <location>
        <position position="166"/>
    </location>
    <ligand>
        <name>phosphoenolpyruvate</name>
        <dbReference type="ChEBI" id="CHEBI:58702"/>
    </ligand>
</feature>
<evidence type="ECO:0000313" key="10">
    <source>
        <dbReference type="Proteomes" id="UP000003100"/>
    </source>
</evidence>
<dbReference type="PROSITE" id="PS00885">
    <property type="entry name" value="EPSP_SYNTHASE_2"/>
    <property type="match status" value="1"/>
</dbReference>
<protein>
    <recommendedName>
        <fullName evidence="7">3-phosphoshikimate 1-carboxyvinyltransferase</fullName>
        <ecNumber evidence="7">2.5.1.19</ecNumber>
    </recommendedName>
    <alternativeName>
        <fullName evidence="7">5-enolpyruvylshikimate-3-phosphate synthase</fullName>
        <shortName evidence="7">EPSP synthase</shortName>
        <shortName evidence="7">EPSPS</shortName>
    </alternativeName>
</protein>
<evidence type="ECO:0000313" key="9">
    <source>
        <dbReference type="EMBL" id="EEG48998.1"/>
    </source>
</evidence>
<feature type="domain" description="Enolpyruvate transferase" evidence="8">
    <location>
        <begin position="10"/>
        <end position="412"/>
    </location>
</feature>
<dbReference type="Proteomes" id="UP000003100">
    <property type="component" value="Unassembled WGS sequence"/>
</dbReference>
<reference evidence="9 10" key="2">
    <citation type="submission" date="2009-02" db="EMBL/GenBank/DDBJ databases">
        <title>Draft genome sequence of Blautia hydrogenotrophica DSM 10507 (Ruminococcus hydrogenotrophicus DSM 10507).</title>
        <authorList>
            <person name="Sudarsanam P."/>
            <person name="Ley R."/>
            <person name="Guruge J."/>
            <person name="Turnbaugh P.J."/>
            <person name="Mahowald M."/>
            <person name="Liep D."/>
            <person name="Gordon J."/>
        </authorList>
    </citation>
    <scope>NUCLEOTIDE SEQUENCE [LARGE SCALE GENOMIC DNA]</scope>
    <source>
        <strain evidence="10">DSM 10507 / JCM 14656 / S5a33</strain>
    </source>
</reference>
<feature type="binding site" evidence="7">
    <location>
        <position position="166"/>
    </location>
    <ligand>
        <name>3-phosphoshikimate</name>
        <dbReference type="ChEBI" id="CHEBI:145989"/>
    </ligand>
</feature>
<accession>C0CMN3</accession>
<dbReference type="PIRSF" id="PIRSF000505">
    <property type="entry name" value="EPSPS"/>
    <property type="match status" value="1"/>
</dbReference>
<dbReference type="Pfam" id="PF00275">
    <property type="entry name" value="EPSP_synthase"/>
    <property type="match status" value="1"/>
</dbReference>
<proteinExistence type="inferred from homology"/>
<feature type="binding site" evidence="7">
    <location>
        <position position="94"/>
    </location>
    <ligand>
        <name>phosphoenolpyruvate</name>
        <dbReference type="ChEBI" id="CHEBI:58702"/>
    </ligand>
</feature>
<dbReference type="InterPro" id="IPR001986">
    <property type="entry name" value="Enolpyruvate_Tfrase_dom"/>
</dbReference>